<feature type="region of interest" description="Disordered" evidence="1">
    <location>
        <begin position="1"/>
        <end position="33"/>
    </location>
</feature>
<protein>
    <submittedName>
        <fullName evidence="2">Uncharacterized protein</fullName>
    </submittedName>
</protein>
<dbReference type="Proteomes" id="UP000037035">
    <property type="component" value="Unassembled WGS sequence"/>
</dbReference>
<evidence type="ECO:0000313" key="2">
    <source>
        <dbReference type="EMBL" id="KNZ55099.1"/>
    </source>
</evidence>
<dbReference type="OrthoDB" id="1915076at2759"/>
<name>A0A0L6V2V1_9BASI</name>
<keyword evidence="3" id="KW-1185">Reference proteome</keyword>
<evidence type="ECO:0000313" key="3">
    <source>
        <dbReference type="Proteomes" id="UP000037035"/>
    </source>
</evidence>
<dbReference type="VEuPathDB" id="FungiDB:VP01_2769g2"/>
<comment type="caution">
    <text evidence="2">The sequence shown here is derived from an EMBL/GenBank/DDBJ whole genome shotgun (WGS) entry which is preliminary data.</text>
</comment>
<dbReference type="AlphaFoldDB" id="A0A0L6V2V1"/>
<proteinExistence type="predicted"/>
<evidence type="ECO:0000256" key="1">
    <source>
        <dbReference type="SAM" id="MobiDB-lite"/>
    </source>
</evidence>
<organism evidence="2 3">
    <name type="scientific">Puccinia sorghi</name>
    <dbReference type="NCBI Taxonomy" id="27349"/>
    <lineage>
        <taxon>Eukaryota</taxon>
        <taxon>Fungi</taxon>
        <taxon>Dikarya</taxon>
        <taxon>Basidiomycota</taxon>
        <taxon>Pucciniomycotina</taxon>
        <taxon>Pucciniomycetes</taxon>
        <taxon>Pucciniales</taxon>
        <taxon>Pucciniaceae</taxon>
        <taxon>Puccinia</taxon>
    </lineage>
</organism>
<dbReference type="EMBL" id="LAVV01007689">
    <property type="protein sequence ID" value="KNZ55099.1"/>
    <property type="molecule type" value="Genomic_DNA"/>
</dbReference>
<sequence length="131" mass="15397">MFNPRSPSCKRKRRIKNCSSNGKGPTWKSGMEHDNDIQAQSNFYLTQGFFHKLRNTAAQIWVVNYKPCGINHWMSMPNTVHLLVETYNRPVFYFSSYLSQSFFHYSTGPNNNQPIFLARHFVELNMEDEIL</sequence>
<reference evidence="2 3" key="1">
    <citation type="submission" date="2015-08" db="EMBL/GenBank/DDBJ databases">
        <title>Next Generation Sequencing and Analysis of the Genome of Puccinia sorghi L Schw, the Causal Agent of Maize Common Rust.</title>
        <authorList>
            <person name="Rochi L."/>
            <person name="Burguener G."/>
            <person name="Darino M."/>
            <person name="Turjanski A."/>
            <person name="Kreff E."/>
            <person name="Dieguez M.J."/>
            <person name="Sacco F."/>
        </authorList>
    </citation>
    <scope>NUCLEOTIDE SEQUENCE [LARGE SCALE GENOMIC DNA]</scope>
    <source>
        <strain evidence="2 3">RO10H11247</strain>
    </source>
</reference>
<accession>A0A0L6V2V1</accession>
<gene>
    <name evidence="2" type="ORF">VP01_2769g2</name>
</gene>